<dbReference type="KEGG" id="arue:QQX03_11430"/>
<evidence type="ECO:0000256" key="6">
    <source>
        <dbReference type="HAMAP-Rule" id="MF_00821"/>
    </source>
</evidence>
<reference evidence="8 9" key="1">
    <citation type="submission" date="2023-06" db="EMBL/GenBank/DDBJ databases">
        <title>Altererythrobacter rubellus NBRC 112769 genome.</title>
        <authorList>
            <person name="Zhang K."/>
        </authorList>
    </citation>
    <scope>NUCLEOTIDE SEQUENCE [LARGE SCALE GENOMIC DNA]</scope>
    <source>
        <strain evidence="8 9">NBRC 112769</strain>
    </source>
</reference>
<evidence type="ECO:0000256" key="3">
    <source>
        <dbReference type="ARBA" id="ARBA00022927"/>
    </source>
</evidence>
<comment type="subunit">
    <text evidence="6">Homotetramer, a dimer of dimers. One homotetramer interacts with 1 SecA dimer.</text>
</comment>
<dbReference type="GO" id="GO:0015031">
    <property type="term" value="P:protein transport"/>
    <property type="evidence" value="ECO:0007669"/>
    <property type="project" value="UniProtKB-UniRule"/>
</dbReference>
<proteinExistence type="inferred from homology"/>
<keyword evidence="4 6" id="KW-0811">Translocation</keyword>
<keyword evidence="9" id="KW-1185">Reference proteome</keyword>
<gene>
    <name evidence="6 8" type="primary">secB</name>
    <name evidence="8" type="ORF">QQX03_11430</name>
</gene>
<organism evidence="8 9">
    <name type="scientific">Altererythrobacter rubellus</name>
    <dbReference type="NCBI Taxonomy" id="2173831"/>
    <lineage>
        <taxon>Bacteria</taxon>
        <taxon>Pseudomonadati</taxon>
        <taxon>Pseudomonadota</taxon>
        <taxon>Alphaproteobacteria</taxon>
        <taxon>Sphingomonadales</taxon>
        <taxon>Erythrobacteraceae</taxon>
        <taxon>Altererythrobacter</taxon>
    </lineage>
</organism>
<dbReference type="PANTHER" id="PTHR36918:SF1">
    <property type="entry name" value="PROTEIN-EXPORT PROTEIN SECB"/>
    <property type="match status" value="1"/>
</dbReference>
<dbReference type="Gene3D" id="3.10.420.10">
    <property type="entry name" value="SecB-like"/>
    <property type="match status" value="1"/>
</dbReference>
<keyword evidence="6" id="KW-0963">Cytoplasm</keyword>
<dbReference type="SUPFAM" id="SSF54611">
    <property type="entry name" value="SecB-like"/>
    <property type="match status" value="1"/>
</dbReference>
<keyword evidence="5 6" id="KW-0143">Chaperone</keyword>
<evidence type="ECO:0000313" key="8">
    <source>
        <dbReference type="EMBL" id="WIW95523.1"/>
    </source>
</evidence>
<dbReference type="PRINTS" id="PR01594">
    <property type="entry name" value="SECBCHAPRONE"/>
</dbReference>
<dbReference type="RefSeq" id="WP_285975838.1">
    <property type="nucleotide sequence ID" value="NZ_CP127221.1"/>
</dbReference>
<comment type="function">
    <text evidence="6">One of the proteins required for the normal export of preproteins out of the cell cytoplasm. It is a molecular chaperone that binds to a subset of precursor proteins, maintaining them in a translocation-competent state. It also specifically binds to its receptor SecA.</text>
</comment>
<dbReference type="GO" id="GO:0051082">
    <property type="term" value="F:unfolded protein binding"/>
    <property type="evidence" value="ECO:0007669"/>
    <property type="project" value="InterPro"/>
</dbReference>
<protein>
    <recommendedName>
        <fullName evidence="6">Protein-export protein SecB</fullName>
    </recommendedName>
</protein>
<dbReference type="InterPro" id="IPR003708">
    <property type="entry name" value="SecB"/>
</dbReference>
<dbReference type="NCBIfam" id="NF004392">
    <property type="entry name" value="PRK05751.1-3"/>
    <property type="match status" value="1"/>
</dbReference>
<comment type="similarity">
    <text evidence="1 6">Belongs to the SecB family.</text>
</comment>
<dbReference type="GO" id="GO:0006457">
    <property type="term" value="P:protein folding"/>
    <property type="evidence" value="ECO:0007669"/>
    <property type="project" value="UniProtKB-UniRule"/>
</dbReference>
<dbReference type="NCBIfam" id="TIGR00809">
    <property type="entry name" value="secB"/>
    <property type="match status" value="1"/>
</dbReference>
<accession>A0A9Y2B7I6</accession>
<dbReference type="PANTHER" id="PTHR36918">
    <property type="match status" value="1"/>
</dbReference>
<evidence type="ECO:0000313" key="9">
    <source>
        <dbReference type="Proteomes" id="UP001231445"/>
    </source>
</evidence>
<dbReference type="HAMAP" id="MF_00821">
    <property type="entry name" value="SecB"/>
    <property type="match status" value="1"/>
</dbReference>
<dbReference type="AlphaFoldDB" id="A0A9Y2B7I6"/>
<feature type="region of interest" description="Disordered" evidence="7">
    <location>
        <begin position="1"/>
        <end position="25"/>
    </location>
</feature>
<dbReference type="Pfam" id="PF02556">
    <property type="entry name" value="SecB"/>
    <property type="match status" value="1"/>
</dbReference>
<dbReference type="InterPro" id="IPR035958">
    <property type="entry name" value="SecB-like_sf"/>
</dbReference>
<evidence type="ECO:0000256" key="4">
    <source>
        <dbReference type="ARBA" id="ARBA00023010"/>
    </source>
</evidence>
<dbReference type="GO" id="GO:0051262">
    <property type="term" value="P:protein tetramerization"/>
    <property type="evidence" value="ECO:0007669"/>
    <property type="project" value="InterPro"/>
</dbReference>
<dbReference type="GO" id="GO:0005737">
    <property type="term" value="C:cytoplasm"/>
    <property type="evidence" value="ECO:0007669"/>
    <property type="project" value="UniProtKB-SubCell"/>
</dbReference>
<dbReference type="EMBL" id="CP127221">
    <property type="protein sequence ID" value="WIW95523.1"/>
    <property type="molecule type" value="Genomic_DNA"/>
</dbReference>
<evidence type="ECO:0000256" key="7">
    <source>
        <dbReference type="SAM" id="MobiDB-lite"/>
    </source>
</evidence>
<sequence>MADEGDILTDLDNPNPAAGGNGADNLPTAGIITQYVKDLSVENPNAPASFQWTEKPQIDLQFNIGANKVSDEVTEVELKVNVTAKTSQGNSYLVELVYCGLVGIRNVPEEQAHAFMFAEAPRLLFPFARAVIADAVREAGFQPLMMDPIDFNGLYVQQLQAKRAQEGAAGDATPAAPEGNA</sequence>
<evidence type="ECO:0000256" key="5">
    <source>
        <dbReference type="ARBA" id="ARBA00023186"/>
    </source>
</evidence>
<dbReference type="Proteomes" id="UP001231445">
    <property type="component" value="Chromosome"/>
</dbReference>
<name>A0A9Y2B7I6_9SPHN</name>
<keyword evidence="2 6" id="KW-0813">Transport</keyword>
<evidence type="ECO:0000256" key="2">
    <source>
        <dbReference type="ARBA" id="ARBA00022448"/>
    </source>
</evidence>
<keyword evidence="3 6" id="KW-0653">Protein transport</keyword>
<comment type="subcellular location">
    <subcellularLocation>
        <location evidence="6">Cytoplasm</location>
    </subcellularLocation>
</comment>
<evidence type="ECO:0000256" key="1">
    <source>
        <dbReference type="ARBA" id="ARBA00009990"/>
    </source>
</evidence>